<comment type="caution">
    <text evidence="2">The sequence shown here is derived from an EMBL/GenBank/DDBJ whole genome shotgun (WGS) entry which is preliminary data.</text>
</comment>
<dbReference type="EMBL" id="WIUZ02000008">
    <property type="protein sequence ID" value="KAF9784747.1"/>
    <property type="molecule type" value="Genomic_DNA"/>
</dbReference>
<keyword evidence="3" id="KW-1185">Reference proteome</keyword>
<dbReference type="CDD" id="cd00076">
    <property type="entry name" value="HFD_SF"/>
    <property type="match status" value="1"/>
</dbReference>
<evidence type="ECO:0000313" key="3">
    <source>
        <dbReference type="Proteomes" id="UP000736335"/>
    </source>
</evidence>
<proteinExistence type="predicted"/>
<dbReference type="GO" id="GO:0046982">
    <property type="term" value="F:protein heterodimerization activity"/>
    <property type="evidence" value="ECO:0007669"/>
    <property type="project" value="InterPro"/>
</dbReference>
<evidence type="ECO:0000256" key="1">
    <source>
        <dbReference type="SAM" id="MobiDB-lite"/>
    </source>
</evidence>
<organism evidence="2 3">
    <name type="scientific">Thelephora terrestris</name>
    <dbReference type="NCBI Taxonomy" id="56493"/>
    <lineage>
        <taxon>Eukaryota</taxon>
        <taxon>Fungi</taxon>
        <taxon>Dikarya</taxon>
        <taxon>Basidiomycota</taxon>
        <taxon>Agaricomycotina</taxon>
        <taxon>Agaricomycetes</taxon>
        <taxon>Thelephorales</taxon>
        <taxon>Thelephoraceae</taxon>
        <taxon>Thelephora</taxon>
    </lineage>
</organism>
<dbReference type="AlphaFoldDB" id="A0A9P6L6G0"/>
<feature type="compositionally biased region" description="Pro residues" evidence="1">
    <location>
        <begin position="187"/>
        <end position="199"/>
    </location>
</feature>
<feature type="region of interest" description="Disordered" evidence="1">
    <location>
        <begin position="362"/>
        <end position="391"/>
    </location>
</feature>
<evidence type="ECO:0000313" key="2">
    <source>
        <dbReference type="EMBL" id="KAF9784747.1"/>
    </source>
</evidence>
<dbReference type="InterPro" id="IPR009072">
    <property type="entry name" value="Histone-fold"/>
</dbReference>
<sequence length="551" mass="60399">MESLIESSTYRTLHAHNFSRSSSQAAFVLSDLLAKYLFLLTSSCAKYSQHSGRMNLTVQDALSALEEMGVGMEELSDYCRTEGKELGRYTVQTMRRIEDLKDIRGQSPAHFWGILIIVILVLLVSLKEGLRQDHDDVVPLVYAPLPETPPSSDDEAEAGESDIDMVVDEPMSANPTPSKQELQLSPTLPPSPVSIPPSPSRKRTHADWNAPAHVPDFLPPFPVPKEYSDPPSPENTPAALPTLLRTQEALAPLPQVSTTTSSADYLTPVSYTSSSLSSTPVWHLPQPPQSFDLPSQPPRLATPQIQPSLLGAYHHILTNPPLSHGNAGNPARHRVALALLTQTENSPRWEPADTLFGLSSPNAPRVSTMPPSHPIAKQPSTNASGDSGKPDAKAEEMAKIPLPSITHYPVTAQQHVAPSMSTQTSRLPEVARSVLPPPVYHRTTRLPHPPPLKRGTELLKYGRPVEAPWNSTGNPTQQQPVNKDKKTVGTLQNGKIKEEAPPSLPDAQFWATWDFEHKSFRESLSFRKRVGGIVQSSINLNPRARVDTKFS</sequence>
<feature type="region of interest" description="Disordered" evidence="1">
    <location>
        <begin position="467"/>
        <end position="503"/>
    </location>
</feature>
<reference evidence="2" key="1">
    <citation type="journal article" date="2020" name="Nat. Commun.">
        <title>Large-scale genome sequencing of mycorrhizal fungi provides insights into the early evolution of symbiotic traits.</title>
        <authorList>
            <person name="Miyauchi S."/>
            <person name="Kiss E."/>
            <person name="Kuo A."/>
            <person name="Drula E."/>
            <person name="Kohler A."/>
            <person name="Sanchez-Garcia M."/>
            <person name="Morin E."/>
            <person name="Andreopoulos B."/>
            <person name="Barry K.W."/>
            <person name="Bonito G."/>
            <person name="Buee M."/>
            <person name="Carver A."/>
            <person name="Chen C."/>
            <person name="Cichocki N."/>
            <person name="Clum A."/>
            <person name="Culley D."/>
            <person name="Crous P.W."/>
            <person name="Fauchery L."/>
            <person name="Girlanda M."/>
            <person name="Hayes R.D."/>
            <person name="Keri Z."/>
            <person name="LaButti K."/>
            <person name="Lipzen A."/>
            <person name="Lombard V."/>
            <person name="Magnuson J."/>
            <person name="Maillard F."/>
            <person name="Murat C."/>
            <person name="Nolan M."/>
            <person name="Ohm R.A."/>
            <person name="Pangilinan J."/>
            <person name="Pereira M.F."/>
            <person name="Perotto S."/>
            <person name="Peter M."/>
            <person name="Pfister S."/>
            <person name="Riley R."/>
            <person name="Sitrit Y."/>
            <person name="Stielow J.B."/>
            <person name="Szollosi G."/>
            <person name="Zifcakova L."/>
            <person name="Stursova M."/>
            <person name="Spatafora J.W."/>
            <person name="Tedersoo L."/>
            <person name="Vaario L.M."/>
            <person name="Yamada A."/>
            <person name="Yan M."/>
            <person name="Wang P."/>
            <person name="Xu J."/>
            <person name="Bruns T."/>
            <person name="Baldrian P."/>
            <person name="Vilgalys R."/>
            <person name="Dunand C."/>
            <person name="Henrissat B."/>
            <person name="Grigoriev I.V."/>
            <person name="Hibbett D."/>
            <person name="Nagy L.G."/>
            <person name="Martin F.M."/>
        </authorList>
    </citation>
    <scope>NUCLEOTIDE SEQUENCE</scope>
    <source>
        <strain evidence="2">UH-Tt-Lm1</strain>
    </source>
</reference>
<feature type="compositionally biased region" description="Polar residues" evidence="1">
    <location>
        <begin position="469"/>
        <end position="481"/>
    </location>
</feature>
<feature type="compositionally biased region" description="Polar residues" evidence="1">
    <location>
        <begin position="173"/>
        <end position="184"/>
    </location>
</feature>
<name>A0A9P6L6G0_9AGAM</name>
<reference evidence="2" key="2">
    <citation type="submission" date="2020-11" db="EMBL/GenBank/DDBJ databases">
        <authorList>
            <consortium name="DOE Joint Genome Institute"/>
            <person name="Kuo A."/>
            <person name="Miyauchi S."/>
            <person name="Kiss E."/>
            <person name="Drula E."/>
            <person name="Kohler A."/>
            <person name="Sanchez-Garcia M."/>
            <person name="Andreopoulos B."/>
            <person name="Barry K.W."/>
            <person name="Bonito G."/>
            <person name="Buee M."/>
            <person name="Carver A."/>
            <person name="Chen C."/>
            <person name="Cichocki N."/>
            <person name="Clum A."/>
            <person name="Culley D."/>
            <person name="Crous P.W."/>
            <person name="Fauchery L."/>
            <person name="Girlanda M."/>
            <person name="Hayes R."/>
            <person name="Keri Z."/>
            <person name="Labutti K."/>
            <person name="Lipzen A."/>
            <person name="Lombard V."/>
            <person name="Magnuson J."/>
            <person name="Maillard F."/>
            <person name="Morin E."/>
            <person name="Murat C."/>
            <person name="Nolan M."/>
            <person name="Ohm R."/>
            <person name="Pangilinan J."/>
            <person name="Pereira M."/>
            <person name="Perotto S."/>
            <person name="Peter M."/>
            <person name="Riley R."/>
            <person name="Sitrit Y."/>
            <person name="Stielow B."/>
            <person name="Szollosi G."/>
            <person name="Zifcakova L."/>
            <person name="Stursova M."/>
            <person name="Spatafora J.W."/>
            <person name="Tedersoo L."/>
            <person name="Vaario L.-M."/>
            <person name="Yamada A."/>
            <person name="Yan M."/>
            <person name="Wang P."/>
            <person name="Xu J."/>
            <person name="Bruns T."/>
            <person name="Baldrian P."/>
            <person name="Vilgalys R."/>
            <person name="Henrissat B."/>
            <person name="Grigoriev I.V."/>
            <person name="Hibbett D."/>
            <person name="Nagy L.G."/>
            <person name="Martin F.M."/>
        </authorList>
    </citation>
    <scope>NUCLEOTIDE SEQUENCE</scope>
    <source>
        <strain evidence="2">UH-Tt-Lm1</strain>
    </source>
</reference>
<feature type="region of interest" description="Disordered" evidence="1">
    <location>
        <begin position="168"/>
        <end position="213"/>
    </location>
</feature>
<dbReference type="OrthoDB" id="436852at2759"/>
<gene>
    <name evidence="2" type="ORF">BJ322DRAFT_1109459</name>
</gene>
<dbReference type="Gene3D" id="1.10.20.10">
    <property type="entry name" value="Histone, subunit A"/>
    <property type="match status" value="1"/>
</dbReference>
<accession>A0A9P6L6G0</accession>
<evidence type="ECO:0008006" key="4">
    <source>
        <dbReference type="Google" id="ProtNLM"/>
    </source>
</evidence>
<dbReference type="Proteomes" id="UP000736335">
    <property type="component" value="Unassembled WGS sequence"/>
</dbReference>
<protein>
    <recommendedName>
        <fullName evidence="4">Bromodomain associated domain-containing protein</fullName>
    </recommendedName>
</protein>